<dbReference type="PROSITE" id="PS50893">
    <property type="entry name" value="ABC_TRANSPORTER_2"/>
    <property type="match status" value="1"/>
</dbReference>
<dbReference type="GO" id="GO:0016887">
    <property type="term" value="F:ATP hydrolysis activity"/>
    <property type="evidence" value="ECO:0007669"/>
    <property type="project" value="InterPro"/>
</dbReference>
<evidence type="ECO:0000313" key="9">
    <source>
        <dbReference type="EMBL" id="OWJ69149.1"/>
    </source>
</evidence>
<keyword evidence="3" id="KW-0813">Transport</keyword>
<dbReference type="PANTHER" id="PTHR43297:SF2">
    <property type="entry name" value="DIPEPTIDE TRANSPORT ATP-BINDING PROTEIN DPPD"/>
    <property type="match status" value="1"/>
</dbReference>
<keyword evidence="5" id="KW-0547">Nucleotide-binding</keyword>
<protein>
    <submittedName>
        <fullName evidence="9">Nickel import ATP-binding protein NikD</fullName>
    </submittedName>
</protein>
<accession>A0A211ZVA9</accession>
<dbReference type="Proteomes" id="UP000196655">
    <property type="component" value="Unassembled WGS sequence"/>
</dbReference>
<dbReference type="RefSeq" id="WP_088149139.1">
    <property type="nucleotide sequence ID" value="NZ_NHON01000001.1"/>
</dbReference>
<feature type="domain" description="ABC transporter" evidence="8">
    <location>
        <begin position="8"/>
        <end position="250"/>
    </location>
</feature>
<evidence type="ECO:0000256" key="5">
    <source>
        <dbReference type="ARBA" id="ARBA00022741"/>
    </source>
</evidence>
<dbReference type="SUPFAM" id="SSF52540">
    <property type="entry name" value="P-loop containing nucleoside triphosphate hydrolases"/>
    <property type="match status" value="1"/>
</dbReference>
<evidence type="ECO:0000256" key="7">
    <source>
        <dbReference type="ARBA" id="ARBA00023136"/>
    </source>
</evidence>
<keyword evidence="6 9" id="KW-0067">ATP-binding</keyword>
<evidence type="ECO:0000256" key="6">
    <source>
        <dbReference type="ARBA" id="ARBA00022840"/>
    </source>
</evidence>
<dbReference type="SMART" id="SM00382">
    <property type="entry name" value="AAA"/>
    <property type="match status" value="1"/>
</dbReference>
<dbReference type="OrthoDB" id="37801at2"/>
<dbReference type="Gene3D" id="3.40.50.300">
    <property type="entry name" value="P-loop containing nucleotide triphosphate hydrolases"/>
    <property type="match status" value="1"/>
</dbReference>
<keyword evidence="10" id="KW-1185">Reference proteome</keyword>
<dbReference type="AlphaFoldDB" id="A0A211ZVA9"/>
<proteinExistence type="inferred from homology"/>
<evidence type="ECO:0000256" key="2">
    <source>
        <dbReference type="ARBA" id="ARBA00005417"/>
    </source>
</evidence>
<dbReference type="EMBL" id="NHON01000001">
    <property type="protein sequence ID" value="OWJ69149.1"/>
    <property type="molecule type" value="Genomic_DNA"/>
</dbReference>
<dbReference type="PROSITE" id="PS00211">
    <property type="entry name" value="ABC_TRANSPORTER_1"/>
    <property type="match status" value="1"/>
</dbReference>
<organism evidence="9 10">
    <name type="scientific">Inquilinus limosus</name>
    <dbReference type="NCBI Taxonomy" id="171674"/>
    <lineage>
        <taxon>Bacteria</taxon>
        <taxon>Pseudomonadati</taxon>
        <taxon>Pseudomonadota</taxon>
        <taxon>Alphaproteobacteria</taxon>
        <taxon>Rhodospirillales</taxon>
        <taxon>Rhodospirillaceae</taxon>
        <taxon>Inquilinus</taxon>
    </lineage>
</organism>
<comment type="similarity">
    <text evidence="2">Belongs to the ABC transporter superfamily.</text>
</comment>
<keyword evidence="4" id="KW-1003">Cell membrane</keyword>
<reference evidence="10" key="1">
    <citation type="submission" date="2017-05" db="EMBL/GenBank/DDBJ databases">
        <authorList>
            <person name="Macchi M."/>
            <person name="Festa S."/>
            <person name="Coppotelli B.M."/>
            <person name="Morelli I.S."/>
        </authorList>
    </citation>
    <scope>NUCLEOTIDE SEQUENCE [LARGE SCALE GENOMIC DNA]</scope>
    <source>
        <strain evidence="10">I</strain>
    </source>
</reference>
<dbReference type="InterPro" id="IPR003593">
    <property type="entry name" value="AAA+_ATPase"/>
</dbReference>
<evidence type="ECO:0000256" key="4">
    <source>
        <dbReference type="ARBA" id="ARBA00022475"/>
    </source>
</evidence>
<comment type="subcellular location">
    <subcellularLocation>
        <location evidence="1">Cell inner membrane</location>
        <topology evidence="1">Peripheral membrane protein</topology>
    </subcellularLocation>
</comment>
<dbReference type="InterPro" id="IPR003439">
    <property type="entry name" value="ABC_transporter-like_ATP-bd"/>
</dbReference>
<keyword evidence="7" id="KW-0472">Membrane</keyword>
<dbReference type="InterPro" id="IPR017871">
    <property type="entry name" value="ABC_transporter-like_CS"/>
</dbReference>
<sequence>MTAAPSSLSVHGLRIEAGGRVLVDGAGFAVRRGEVHALVGASGSGKTLSCLSVLGLLPPNLRRAAGEIRLDGHPLDAAAVAGLRGRVAGLVQQNPRSGFNPIVRLDRHFRESLALAGLRGQAATDRAAALLVDVGFDDPRALLRLYPFQMSGGMLQRAMIALALVHDPAFLIADEPTTDLDLVSQRQLLDLLDRLRADRGLGILLVTHDLSVTARMADTVTVMQGGRVVESAAVGELFHAPRSPEAAALLEAHRRLYRAGTSSGGAEAA</sequence>
<comment type="caution">
    <text evidence="9">The sequence shown here is derived from an EMBL/GenBank/DDBJ whole genome shotgun (WGS) entry which is preliminary data.</text>
</comment>
<evidence type="ECO:0000313" key="10">
    <source>
        <dbReference type="Proteomes" id="UP000196655"/>
    </source>
</evidence>
<dbReference type="GO" id="GO:0005886">
    <property type="term" value="C:plasma membrane"/>
    <property type="evidence" value="ECO:0007669"/>
    <property type="project" value="UniProtKB-SubCell"/>
</dbReference>
<dbReference type="PANTHER" id="PTHR43297">
    <property type="entry name" value="OLIGOPEPTIDE TRANSPORT ATP-BINDING PROTEIN APPD"/>
    <property type="match status" value="1"/>
</dbReference>
<dbReference type="Pfam" id="PF00005">
    <property type="entry name" value="ABC_tran"/>
    <property type="match status" value="1"/>
</dbReference>
<dbReference type="GO" id="GO:0005524">
    <property type="term" value="F:ATP binding"/>
    <property type="evidence" value="ECO:0007669"/>
    <property type="project" value="UniProtKB-KW"/>
</dbReference>
<dbReference type="InterPro" id="IPR050388">
    <property type="entry name" value="ABC_Ni/Peptide_Import"/>
</dbReference>
<name>A0A211ZVA9_9PROT</name>
<gene>
    <name evidence="9" type="primary">nikD</name>
    <name evidence="9" type="ORF">BWR60_01045</name>
</gene>
<evidence type="ECO:0000259" key="8">
    <source>
        <dbReference type="PROSITE" id="PS50893"/>
    </source>
</evidence>
<evidence type="ECO:0000256" key="1">
    <source>
        <dbReference type="ARBA" id="ARBA00004417"/>
    </source>
</evidence>
<evidence type="ECO:0000256" key="3">
    <source>
        <dbReference type="ARBA" id="ARBA00022448"/>
    </source>
</evidence>
<dbReference type="InterPro" id="IPR027417">
    <property type="entry name" value="P-loop_NTPase"/>
</dbReference>